<dbReference type="InterPro" id="IPR036390">
    <property type="entry name" value="WH_DNA-bd_sf"/>
</dbReference>
<dbReference type="InterPro" id="IPR007737">
    <property type="entry name" value="Mga_HTH"/>
</dbReference>
<dbReference type="RefSeq" id="WP_285324099.1">
    <property type="nucleotide sequence ID" value="NZ_JARGCK010000009.1"/>
</dbReference>
<evidence type="ECO:0000259" key="4">
    <source>
        <dbReference type="Pfam" id="PF08279"/>
    </source>
</evidence>
<dbReference type="SUPFAM" id="SSF46785">
    <property type="entry name" value="Winged helix' DNA-binding domain"/>
    <property type="match status" value="1"/>
</dbReference>
<evidence type="ECO:0000259" key="3">
    <source>
        <dbReference type="Pfam" id="PF05043"/>
    </source>
</evidence>
<dbReference type="PANTHER" id="PTHR30185:SF13">
    <property type="entry name" value="LICABCH OPERON REGULATOR-RELATED"/>
    <property type="match status" value="1"/>
</dbReference>
<reference evidence="5" key="1">
    <citation type="journal article" date="2023" name="Int. J. Mol. Sci.">
        <title>Antibiotic Resistance/Susceptibility Profiles of Staphylococcus equorum Strains from Cheese, and Genome Analysis for Antibiotic Resistance Genes.</title>
        <authorList>
            <person name="Vazquez L."/>
            <person name="Srednik M.E."/>
            <person name="Rodriguez J."/>
            <person name="Florez A.B."/>
            <person name="Mayo B."/>
        </authorList>
    </citation>
    <scope>NUCLEOTIDE SEQUENCE</scope>
    <source>
        <strain evidence="5">5A3I</strain>
    </source>
</reference>
<dbReference type="Pfam" id="PF05043">
    <property type="entry name" value="Mga"/>
    <property type="match status" value="1"/>
</dbReference>
<feature type="domain" description="Helix-turn-helix type 11" evidence="4">
    <location>
        <begin position="4"/>
        <end position="63"/>
    </location>
</feature>
<dbReference type="Gene3D" id="1.10.10.10">
    <property type="entry name" value="Winged helix-like DNA-binding domain superfamily/Winged helix DNA-binding domain"/>
    <property type="match status" value="2"/>
</dbReference>
<keyword evidence="2" id="KW-0804">Transcription</keyword>
<protein>
    <submittedName>
        <fullName evidence="5">HTH domain-containing protein</fullName>
    </submittedName>
</protein>
<dbReference type="InterPro" id="IPR036388">
    <property type="entry name" value="WH-like_DNA-bd_sf"/>
</dbReference>
<evidence type="ECO:0000313" key="6">
    <source>
        <dbReference type="Proteomes" id="UP001174037"/>
    </source>
</evidence>
<dbReference type="AlphaFoldDB" id="A0AAW7AK61"/>
<proteinExistence type="predicted"/>
<gene>
    <name evidence="5" type="ORF">P1A27_11360</name>
</gene>
<comment type="caution">
    <text evidence="5">The sequence shown here is derived from an EMBL/GenBank/DDBJ whole genome shotgun (WGS) entry which is preliminary data.</text>
</comment>
<name>A0AAW7AK61_9STAP</name>
<sequence>MNKRTLKIIRLMYNYSSTYISGEFIGKSLSVSPRTVRNDLKELNESEKEFGFHIFSKKSVGYKLIIKNKEKFNLFLNDQYLKDELLNFNNQDSRVRYIFSQLLILDKYVKIDDLSERMFVSDTTIKKDLKMIRGQLEKHDLNLITSPYHGLKIDGHEFQKRYAIAEFLLDPLSMDEFFDSEEINLLKNKIIGIINRFNITIPDVKLENLVVHIYSAV</sequence>
<dbReference type="EMBL" id="JARGCK010000009">
    <property type="protein sequence ID" value="MDK9866542.1"/>
    <property type="molecule type" value="Genomic_DNA"/>
</dbReference>
<keyword evidence="1" id="KW-0805">Transcription regulation</keyword>
<dbReference type="Pfam" id="PF08279">
    <property type="entry name" value="HTH_11"/>
    <property type="match status" value="1"/>
</dbReference>
<organism evidence="5 6">
    <name type="scientific">Staphylococcus equorum</name>
    <dbReference type="NCBI Taxonomy" id="246432"/>
    <lineage>
        <taxon>Bacteria</taxon>
        <taxon>Bacillati</taxon>
        <taxon>Bacillota</taxon>
        <taxon>Bacilli</taxon>
        <taxon>Bacillales</taxon>
        <taxon>Staphylococcaceae</taxon>
        <taxon>Staphylococcus</taxon>
    </lineage>
</organism>
<dbReference type="Proteomes" id="UP001174037">
    <property type="component" value="Unassembled WGS sequence"/>
</dbReference>
<dbReference type="InterPro" id="IPR013196">
    <property type="entry name" value="HTH_11"/>
</dbReference>
<feature type="domain" description="Mga helix-turn-helix" evidence="3">
    <location>
        <begin position="93"/>
        <end position="167"/>
    </location>
</feature>
<dbReference type="InterPro" id="IPR050661">
    <property type="entry name" value="BglG_antiterminators"/>
</dbReference>
<dbReference type="PANTHER" id="PTHR30185">
    <property type="entry name" value="CRYPTIC BETA-GLUCOSIDE BGL OPERON ANTITERMINATOR"/>
    <property type="match status" value="1"/>
</dbReference>
<reference evidence="5" key="2">
    <citation type="submission" date="2023-03" db="EMBL/GenBank/DDBJ databases">
        <authorList>
            <person name="Vazquez L."/>
            <person name="Rodriguez J."/>
            <person name="Mayo B."/>
            <person name="Florez A.B."/>
        </authorList>
    </citation>
    <scope>NUCLEOTIDE SEQUENCE</scope>
    <source>
        <strain evidence="5">5A3I</strain>
    </source>
</reference>
<evidence type="ECO:0000313" key="5">
    <source>
        <dbReference type="EMBL" id="MDK9866542.1"/>
    </source>
</evidence>
<accession>A0AAW7AK61</accession>
<evidence type="ECO:0000256" key="2">
    <source>
        <dbReference type="ARBA" id="ARBA00023163"/>
    </source>
</evidence>
<evidence type="ECO:0000256" key="1">
    <source>
        <dbReference type="ARBA" id="ARBA00023015"/>
    </source>
</evidence>